<dbReference type="GO" id="GO:0016020">
    <property type="term" value="C:membrane"/>
    <property type="evidence" value="ECO:0007669"/>
    <property type="project" value="TreeGrafter"/>
</dbReference>
<dbReference type="InterPro" id="IPR000073">
    <property type="entry name" value="AB_hydrolase_1"/>
</dbReference>
<keyword evidence="1" id="KW-0378">Hydrolase</keyword>
<dbReference type="PRINTS" id="PR00412">
    <property type="entry name" value="EPOXHYDRLASE"/>
</dbReference>
<protein>
    <recommendedName>
        <fullName evidence="2">AB hydrolase-1 domain-containing protein</fullName>
    </recommendedName>
</protein>
<evidence type="ECO:0000259" key="2">
    <source>
        <dbReference type="Pfam" id="PF00561"/>
    </source>
</evidence>
<dbReference type="PANTHER" id="PTHR43798">
    <property type="entry name" value="MONOACYLGLYCEROL LIPASE"/>
    <property type="match status" value="1"/>
</dbReference>
<evidence type="ECO:0000313" key="4">
    <source>
        <dbReference type="Proteomes" id="UP001152049"/>
    </source>
</evidence>
<dbReference type="InterPro" id="IPR029058">
    <property type="entry name" value="AB_hydrolase_fold"/>
</dbReference>
<proteinExistence type="predicted"/>
<dbReference type="InterPro" id="IPR000639">
    <property type="entry name" value="Epox_hydrolase-like"/>
</dbReference>
<dbReference type="Gene3D" id="3.40.50.1820">
    <property type="entry name" value="alpha/beta hydrolase"/>
    <property type="match status" value="1"/>
</dbReference>
<reference evidence="3" key="1">
    <citation type="submission" date="2022-09" db="EMBL/GenBank/DDBJ databases">
        <title>Fusarium specimens isolated from Avocado Roots.</title>
        <authorList>
            <person name="Stajich J."/>
            <person name="Roper C."/>
            <person name="Heimlech-Rivalta G."/>
        </authorList>
    </citation>
    <scope>NUCLEOTIDE SEQUENCE</scope>
    <source>
        <strain evidence="3">CF00136</strain>
    </source>
</reference>
<sequence length="278" mass="31034">MATGSINTEDGVSLSYSQQGPELGKPMLFITGWRQAASVWKKQVDFFAAAGFRVTVYDMRGHGESSKPSFGYRVTRFAADLNDLITQLQLEDVTIVSHSMGCSITWAFWDQYPGSHKLIEKLVLVDQLAHFVIDPTWTEDTTRQQGAIFAPDAVYQAAADMAAQAPPLVKSMFTSNISDDDYNWVIEQNLKMSDANAGTLLIDHAFKDWRDLLPRINVPTLVIGGELSIFPVTGIKWAASQIPSAKHYIFSAEEKGSHFMFWENPEKFNSLVKNFILG</sequence>
<dbReference type="InterPro" id="IPR050266">
    <property type="entry name" value="AB_hydrolase_sf"/>
</dbReference>
<gene>
    <name evidence="3" type="ORF">NW762_014435</name>
</gene>
<dbReference type="Pfam" id="PF00561">
    <property type="entry name" value="Abhydrolase_1"/>
    <property type="match status" value="1"/>
</dbReference>
<evidence type="ECO:0000256" key="1">
    <source>
        <dbReference type="ARBA" id="ARBA00022801"/>
    </source>
</evidence>
<feature type="domain" description="AB hydrolase-1" evidence="2">
    <location>
        <begin position="25"/>
        <end position="265"/>
    </location>
</feature>
<comment type="caution">
    <text evidence="3">The sequence shown here is derived from an EMBL/GenBank/DDBJ whole genome shotgun (WGS) entry which is preliminary data.</text>
</comment>
<dbReference type="GO" id="GO:0016787">
    <property type="term" value="F:hydrolase activity"/>
    <property type="evidence" value="ECO:0007669"/>
    <property type="project" value="UniProtKB-KW"/>
</dbReference>
<dbReference type="EMBL" id="JAOQAZ010000050">
    <property type="protein sequence ID" value="KAJ4244579.1"/>
    <property type="molecule type" value="Genomic_DNA"/>
</dbReference>
<dbReference type="Proteomes" id="UP001152049">
    <property type="component" value="Unassembled WGS sequence"/>
</dbReference>
<accession>A0A9W8RLN6</accession>
<name>A0A9W8RLN6_9HYPO</name>
<keyword evidence="4" id="KW-1185">Reference proteome</keyword>
<evidence type="ECO:0000313" key="3">
    <source>
        <dbReference type="EMBL" id="KAJ4244579.1"/>
    </source>
</evidence>
<dbReference type="SUPFAM" id="SSF53474">
    <property type="entry name" value="alpha/beta-Hydrolases"/>
    <property type="match status" value="1"/>
</dbReference>
<dbReference type="PANTHER" id="PTHR43798:SF31">
    <property type="entry name" value="AB HYDROLASE SUPERFAMILY PROTEIN YCLE"/>
    <property type="match status" value="1"/>
</dbReference>
<dbReference type="AlphaFoldDB" id="A0A9W8RLN6"/>
<organism evidence="3 4">
    <name type="scientific">Fusarium torreyae</name>
    <dbReference type="NCBI Taxonomy" id="1237075"/>
    <lineage>
        <taxon>Eukaryota</taxon>
        <taxon>Fungi</taxon>
        <taxon>Dikarya</taxon>
        <taxon>Ascomycota</taxon>
        <taxon>Pezizomycotina</taxon>
        <taxon>Sordariomycetes</taxon>
        <taxon>Hypocreomycetidae</taxon>
        <taxon>Hypocreales</taxon>
        <taxon>Nectriaceae</taxon>
        <taxon>Fusarium</taxon>
    </lineage>
</organism>
<dbReference type="OrthoDB" id="10249433at2759"/>